<dbReference type="KEGG" id="rco:RC0308"/>
<organism evidence="3 4">
    <name type="scientific">Rickettsia conorii (strain ATCC VR-613 / Malish 7)</name>
    <dbReference type="NCBI Taxonomy" id="272944"/>
    <lineage>
        <taxon>Bacteria</taxon>
        <taxon>Pseudomonadati</taxon>
        <taxon>Pseudomonadota</taxon>
        <taxon>Alphaproteobacteria</taxon>
        <taxon>Rickettsiales</taxon>
        <taxon>Rickettsiaceae</taxon>
        <taxon>Rickettsieae</taxon>
        <taxon>Rickettsia</taxon>
        <taxon>spotted fever group</taxon>
    </lineage>
</organism>
<feature type="region of interest" description="Disordered" evidence="1">
    <location>
        <begin position="63"/>
        <end position="147"/>
    </location>
</feature>
<dbReference type="HOGENOM" id="CLU_469190_0_0_5"/>
<dbReference type="PIR" id="D97738">
    <property type="entry name" value="D97738"/>
</dbReference>
<evidence type="ECO:0000256" key="1">
    <source>
        <dbReference type="SAM" id="MobiDB-lite"/>
    </source>
</evidence>
<name>Q92IW2_RICCN</name>
<feature type="compositionally biased region" description="Polar residues" evidence="1">
    <location>
        <begin position="377"/>
        <end position="389"/>
    </location>
</feature>
<feature type="compositionally biased region" description="Low complexity" evidence="1">
    <location>
        <begin position="288"/>
        <end position="308"/>
    </location>
</feature>
<protein>
    <submittedName>
        <fullName evidence="3">Uncharacterized protein</fullName>
    </submittedName>
</protein>
<dbReference type="AlphaFoldDB" id="Q92IW2"/>
<feature type="compositionally biased region" description="Polar residues" evidence="1">
    <location>
        <begin position="108"/>
        <end position="129"/>
    </location>
</feature>
<keyword evidence="2" id="KW-0732">Signal</keyword>
<feature type="chain" id="PRO_5004319376" evidence="2">
    <location>
        <begin position="24"/>
        <end position="570"/>
    </location>
</feature>
<keyword evidence="3" id="KW-0808">Transferase</keyword>
<dbReference type="Proteomes" id="UP000000816">
    <property type="component" value="Chromosome"/>
</dbReference>
<evidence type="ECO:0000313" key="4">
    <source>
        <dbReference type="Proteomes" id="UP000000816"/>
    </source>
</evidence>
<feature type="region of interest" description="Disordered" evidence="1">
    <location>
        <begin position="214"/>
        <end position="274"/>
    </location>
</feature>
<dbReference type="Gene3D" id="1.25.40.20">
    <property type="entry name" value="Ankyrin repeat-containing domain"/>
    <property type="match status" value="1"/>
</dbReference>
<dbReference type="GO" id="GO:0016746">
    <property type="term" value="F:acyltransferase activity"/>
    <property type="evidence" value="ECO:0007669"/>
    <property type="project" value="UniProtKB-KW"/>
</dbReference>
<feature type="compositionally biased region" description="Low complexity" evidence="1">
    <location>
        <begin position="360"/>
        <end position="369"/>
    </location>
</feature>
<evidence type="ECO:0000313" key="3">
    <source>
        <dbReference type="EMBL" id="AAL02846.1"/>
    </source>
</evidence>
<dbReference type="Pfam" id="PF13637">
    <property type="entry name" value="Ank_4"/>
    <property type="match status" value="1"/>
</dbReference>
<proteinExistence type="predicted"/>
<feature type="region of interest" description="Disordered" evidence="1">
    <location>
        <begin position="360"/>
        <end position="389"/>
    </location>
</feature>
<dbReference type="GeneID" id="927872"/>
<sequence>MLNNLCKILFFINLLLVIVQSYASPPPLPPSLPAAAVDTKDKDVRSSADISFFDKFKQFFSKPKKKDIPPKQASEQTKAAHQEEPKLASQEPNDNEQAEPFIDVGNTALPSATSDNVHTNPSHESSVNLASHDIQESNEAEASEPFIDIGSATLPSVTSNEMHEAQVASNEHNDTNLASNIIIPNVPRPIVSMPPAQAESYVVPPQRPVQIYKPTNLPPVHKPIPLNPPPDANKEEESAALPSITNIPAVSPPVVSPPVTQDNTSSTMPTTVPPAVPRNVPAPSVMPINQPSTQPITPTSPNTPVTTPSKVIPTTDSSAELNNSQETFVAVSDVPKKQDWNTPLIPVVVVKLNQLQPLQINNNQTTNNQEKSPPVSSPNVTIQKQDNNVNNETSELVTKFVKDETQMLFLPDDDIVLGKLTEQATLEQMDMYAYIELFQKKAEWIASAERRKVVESFIKYGNDINKKKDIYANLSYCSAVENAFRAVDRNNLFGLRALLDVYPILQEKGRSGETLLTAAIYNDNYYLAKFLVIRGIKISTLNDECQYPLDIALAQGNANIACMLIKAKGY</sequence>
<feature type="signal peptide" evidence="2">
    <location>
        <begin position="1"/>
        <end position="23"/>
    </location>
</feature>
<accession>Q92IW2</accession>
<evidence type="ECO:0000256" key="2">
    <source>
        <dbReference type="SAM" id="SignalP"/>
    </source>
</evidence>
<dbReference type="PATRIC" id="fig|272944.4.peg.353"/>
<dbReference type="EMBL" id="AE006914">
    <property type="protein sequence ID" value="AAL02846.1"/>
    <property type="molecule type" value="Genomic_DNA"/>
</dbReference>
<dbReference type="InterPro" id="IPR002110">
    <property type="entry name" value="Ankyrin_rpt"/>
</dbReference>
<feature type="compositionally biased region" description="Pro residues" evidence="1">
    <location>
        <begin position="216"/>
        <end position="231"/>
    </location>
</feature>
<dbReference type="InterPro" id="IPR036770">
    <property type="entry name" value="Ankyrin_rpt-contain_sf"/>
</dbReference>
<feature type="region of interest" description="Disordered" evidence="1">
    <location>
        <begin position="288"/>
        <end position="309"/>
    </location>
</feature>
<gene>
    <name evidence="3" type="ordered locus">RC0308</name>
</gene>
<reference evidence="3 4" key="1">
    <citation type="journal article" date="2001" name="Science">
        <title>Mechanisms of evolution in Rickettsia conorii and R. prowazekii.</title>
        <authorList>
            <person name="Ogata H."/>
            <person name="Audic S."/>
            <person name="Renesto-Audiffren P."/>
            <person name="Fournier P.-E."/>
            <person name="Barbe V."/>
            <person name="Samson D."/>
            <person name="Roux V."/>
            <person name="Cossart P."/>
            <person name="Weissenbach J."/>
            <person name="Claverie J.-M."/>
            <person name="Raoult D."/>
        </authorList>
    </citation>
    <scope>NUCLEOTIDE SEQUENCE [LARGE SCALE GENOMIC DNA]</scope>
    <source>
        <strain evidence="4">ATCC VR-613 / Malish 7</strain>
    </source>
</reference>
<keyword evidence="3" id="KW-0012">Acyltransferase</keyword>
<dbReference type="SUPFAM" id="SSF48403">
    <property type="entry name" value="Ankyrin repeat"/>
    <property type="match status" value="1"/>
</dbReference>
<dbReference type="RefSeq" id="WP_010976967.1">
    <property type="nucleotide sequence ID" value="NC_003103.1"/>
</dbReference>